<dbReference type="Proteomes" id="UP001152614">
    <property type="component" value="Unassembled WGS sequence"/>
</dbReference>
<sequence>MLENEYSVFTGTLTTMTRKQAQSIITGLRGHNQNAVTKRTTRLVTGYFPIDLIKGYIPSQKLVEAEQAIQLGQEIIIM</sequence>
<evidence type="ECO:0008006" key="3">
    <source>
        <dbReference type="Google" id="ProtNLM"/>
    </source>
</evidence>
<evidence type="ECO:0000313" key="1">
    <source>
        <dbReference type="EMBL" id="MDG4983875.1"/>
    </source>
</evidence>
<organism evidence="1 2">
    <name type="scientific">Lactococcus lactis</name>
    <dbReference type="NCBI Taxonomy" id="1358"/>
    <lineage>
        <taxon>Bacteria</taxon>
        <taxon>Bacillati</taxon>
        <taxon>Bacillota</taxon>
        <taxon>Bacilli</taxon>
        <taxon>Lactobacillales</taxon>
        <taxon>Streptococcaceae</taxon>
        <taxon>Lactococcus</taxon>
    </lineage>
</organism>
<dbReference type="EMBL" id="JAOWLY010000005">
    <property type="protein sequence ID" value="MDG4983875.1"/>
    <property type="molecule type" value="Genomic_DNA"/>
</dbReference>
<dbReference type="Gene3D" id="3.40.50.10190">
    <property type="entry name" value="BRCT domain"/>
    <property type="match status" value="1"/>
</dbReference>
<gene>
    <name evidence="1" type="ORF">OGZ51_06935</name>
</gene>
<feature type="non-terminal residue" evidence="1">
    <location>
        <position position="78"/>
    </location>
</feature>
<reference evidence="1" key="1">
    <citation type="submission" date="2022-10" db="EMBL/GenBank/DDBJ databases">
        <authorList>
            <person name="Turner M.S."/>
            <person name="Huang W."/>
        </authorList>
    </citation>
    <scope>NUCLEOTIDE SEQUENCE</scope>
    <source>
        <strain evidence="1">3</strain>
    </source>
</reference>
<protein>
    <recommendedName>
        <fullName evidence="3">BRCT domain-containing protein</fullName>
    </recommendedName>
</protein>
<dbReference type="InterPro" id="IPR036420">
    <property type="entry name" value="BRCT_dom_sf"/>
</dbReference>
<evidence type="ECO:0000313" key="2">
    <source>
        <dbReference type="Proteomes" id="UP001152614"/>
    </source>
</evidence>
<proteinExistence type="predicted"/>
<accession>A0A9X4NGZ4</accession>
<dbReference type="AlphaFoldDB" id="A0A9X4NGZ4"/>
<comment type="caution">
    <text evidence="1">The sequence shown here is derived from an EMBL/GenBank/DDBJ whole genome shotgun (WGS) entry which is preliminary data.</text>
</comment>
<name>A0A9X4NGZ4_9LACT</name>
<reference evidence="1" key="2">
    <citation type="journal article" date="2023" name="Food Microbiol.">
        <title>Evaluation of the fermentation potential of lactic acid bacteria isolated from herbs, fruits and vegetables as starter cultures in nut-based milk alternatives.</title>
        <authorList>
            <person name="Huang W."/>
            <person name="Dong A."/>
            <person name="Pham H.T."/>
            <person name="Zhou C."/>
            <person name="Huo Z."/>
            <person name="Watjen A.P."/>
            <person name="Prakash S."/>
            <person name="Bang-Berthelsen C.H."/>
            <person name="Turner M.S."/>
        </authorList>
    </citation>
    <scope>NUCLEOTIDE SEQUENCE</scope>
    <source>
        <strain evidence="1">3</strain>
    </source>
</reference>
<dbReference type="RefSeq" id="WP_278228924.1">
    <property type="nucleotide sequence ID" value="NZ_JAOWLY010000005.1"/>
</dbReference>